<dbReference type="PANTHER" id="PTHR42713">
    <property type="entry name" value="HISTIDINE KINASE-RELATED"/>
    <property type="match status" value="1"/>
</dbReference>
<sequence length="364" mass="42192">MYKVMIVDDEPWSRKVIKQLGEWDSLQLTIVGEAEDGSEGLRLIDELQPDIIVTDMRMPGIDGVDLLKALKERHPLLKIIVMSGYDDFVYLKQAIHSQAKDYLLKPVDPDELNAALAQCVKELEQTKQISILTKSVPLLLADSTILDQYLEYRHLVYGYLMDLNATGISHTLNTLQHLLSTEHFEGNSLMEIDDDLMQMLKDFVAASELEQEWDQWIVAHKLGLPEENLPTSVNEMIGRVERIYNQVVEDVQEIRKKRNKLDMNEVLTYINHHYKETISLESLADHFYISKEHLSRTFKAFSGETVNDYIIYKRMEKAKELIVEHKLSIKHAAEMTGYIDVSYFYRVFKKYYGFAPGELRNGKE</sequence>
<keyword evidence="5" id="KW-0805">Transcription regulation</keyword>
<keyword evidence="4" id="KW-0902">Two-component regulatory system</keyword>
<dbReference type="SUPFAM" id="SSF52172">
    <property type="entry name" value="CheY-like"/>
    <property type="match status" value="1"/>
</dbReference>
<reference evidence="11 12" key="1">
    <citation type="submission" date="2019-01" db="EMBL/GenBank/DDBJ databases">
        <title>Complete genome sequence of Cohnella hallensis HS21 isolated from Korean fir (Abies koreana) rhizospheric soil.</title>
        <authorList>
            <person name="Jiang L."/>
            <person name="Kang S.W."/>
            <person name="Kim S."/>
            <person name="Jung J."/>
            <person name="Kim C.Y."/>
            <person name="Kim D.H."/>
            <person name="Kim S.W."/>
            <person name="Lee J."/>
        </authorList>
    </citation>
    <scope>NUCLEOTIDE SEQUENCE [LARGE SCALE GENOMIC DNA]</scope>
    <source>
        <strain evidence="11 12">HS21</strain>
    </source>
</reference>
<dbReference type="Gene3D" id="1.10.10.60">
    <property type="entry name" value="Homeodomain-like"/>
    <property type="match status" value="2"/>
</dbReference>
<evidence type="ECO:0000313" key="11">
    <source>
        <dbReference type="EMBL" id="BBI35415.1"/>
    </source>
</evidence>
<dbReference type="InterPro" id="IPR009057">
    <property type="entry name" value="Homeodomain-like_sf"/>
</dbReference>
<feature type="domain" description="Response regulatory" evidence="10">
    <location>
        <begin position="3"/>
        <end position="120"/>
    </location>
</feature>
<keyword evidence="7" id="KW-0804">Transcription</keyword>
<evidence type="ECO:0008006" key="13">
    <source>
        <dbReference type="Google" id="ProtNLM"/>
    </source>
</evidence>
<evidence type="ECO:0000259" key="10">
    <source>
        <dbReference type="PROSITE" id="PS50110"/>
    </source>
</evidence>
<dbReference type="SUPFAM" id="SSF46689">
    <property type="entry name" value="Homeodomain-like"/>
    <property type="match status" value="2"/>
</dbReference>
<keyword evidence="2" id="KW-0963">Cytoplasm</keyword>
<proteinExistence type="predicted"/>
<dbReference type="Pfam" id="PF00072">
    <property type="entry name" value="Response_reg"/>
    <property type="match status" value="1"/>
</dbReference>
<name>A0A3T1DBU2_9BACL</name>
<evidence type="ECO:0000256" key="8">
    <source>
        <dbReference type="PROSITE-ProRule" id="PRU00169"/>
    </source>
</evidence>
<dbReference type="GO" id="GO:0000160">
    <property type="term" value="P:phosphorelay signal transduction system"/>
    <property type="evidence" value="ECO:0007669"/>
    <property type="project" value="UniProtKB-KW"/>
</dbReference>
<organism evidence="11 12">
    <name type="scientific">Cohnella abietis</name>
    <dbReference type="NCBI Taxonomy" id="2507935"/>
    <lineage>
        <taxon>Bacteria</taxon>
        <taxon>Bacillati</taxon>
        <taxon>Bacillota</taxon>
        <taxon>Bacilli</taxon>
        <taxon>Bacillales</taxon>
        <taxon>Paenibacillaceae</taxon>
        <taxon>Cohnella</taxon>
    </lineage>
</organism>
<dbReference type="GO" id="GO:0003700">
    <property type="term" value="F:DNA-binding transcription factor activity"/>
    <property type="evidence" value="ECO:0007669"/>
    <property type="project" value="InterPro"/>
</dbReference>
<dbReference type="Proteomes" id="UP000289856">
    <property type="component" value="Chromosome"/>
</dbReference>
<evidence type="ECO:0000256" key="1">
    <source>
        <dbReference type="ARBA" id="ARBA00004496"/>
    </source>
</evidence>
<dbReference type="Gene3D" id="3.40.50.2300">
    <property type="match status" value="1"/>
</dbReference>
<evidence type="ECO:0000256" key="3">
    <source>
        <dbReference type="ARBA" id="ARBA00022553"/>
    </source>
</evidence>
<dbReference type="PANTHER" id="PTHR42713:SF3">
    <property type="entry name" value="TRANSCRIPTIONAL REGULATORY PROTEIN HPTR"/>
    <property type="match status" value="1"/>
</dbReference>
<evidence type="ECO:0000256" key="2">
    <source>
        <dbReference type="ARBA" id="ARBA00022490"/>
    </source>
</evidence>
<evidence type="ECO:0000259" key="9">
    <source>
        <dbReference type="PROSITE" id="PS01124"/>
    </source>
</evidence>
<feature type="domain" description="HTH araC/xylS-type" evidence="9">
    <location>
        <begin position="264"/>
        <end position="362"/>
    </location>
</feature>
<dbReference type="GO" id="GO:0005737">
    <property type="term" value="C:cytoplasm"/>
    <property type="evidence" value="ECO:0007669"/>
    <property type="project" value="UniProtKB-SubCell"/>
</dbReference>
<dbReference type="GO" id="GO:0043565">
    <property type="term" value="F:sequence-specific DNA binding"/>
    <property type="evidence" value="ECO:0007669"/>
    <property type="project" value="InterPro"/>
</dbReference>
<dbReference type="SMART" id="SM00342">
    <property type="entry name" value="HTH_ARAC"/>
    <property type="match status" value="1"/>
</dbReference>
<dbReference type="KEGG" id="cohn:KCTCHS21_48140"/>
<dbReference type="InterPro" id="IPR011006">
    <property type="entry name" value="CheY-like_superfamily"/>
</dbReference>
<dbReference type="EMBL" id="AP019400">
    <property type="protein sequence ID" value="BBI35415.1"/>
    <property type="molecule type" value="Genomic_DNA"/>
</dbReference>
<keyword evidence="12" id="KW-1185">Reference proteome</keyword>
<evidence type="ECO:0000256" key="4">
    <source>
        <dbReference type="ARBA" id="ARBA00023012"/>
    </source>
</evidence>
<evidence type="ECO:0000256" key="7">
    <source>
        <dbReference type="ARBA" id="ARBA00023163"/>
    </source>
</evidence>
<comment type="subcellular location">
    <subcellularLocation>
        <location evidence="1">Cytoplasm</location>
    </subcellularLocation>
</comment>
<dbReference type="InterPro" id="IPR018060">
    <property type="entry name" value="HTH_AraC"/>
</dbReference>
<gene>
    <name evidence="11" type="ORF">KCTCHS21_48140</name>
</gene>
<keyword evidence="6" id="KW-0238">DNA-binding</keyword>
<evidence type="ECO:0000313" key="12">
    <source>
        <dbReference type="Proteomes" id="UP000289856"/>
    </source>
</evidence>
<dbReference type="RefSeq" id="WP_130614052.1">
    <property type="nucleotide sequence ID" value="NZ_AP019400.1"/>
</dbReference>
<protein>
    <recommendedName>
        <fullName evidence="13">DNA-binding response regulator</fullName>
    </recommendedName>
</protein>
<evidence type="ECO:0000256" key="6">
    <source>
        <dbReference type="ARBA" id="ARBA00023125"/>
    </source>
</evidence>
<dbReference type="InterPro" id="IPR001789">
    <property type="entry name" value="Sig_transdc_resp-reg_receiver"/>
</dbReference>
<dbReference type="PROSITE" id="PS50110">
    <property type="entry name" value="RESPONSE_REGULATORY"/>
    <property type="match status" value="1"/>
</dbReference>
<dbReference type="CDD" id="cd17536">
    <property type="entry name" value="REC_YesN-like"/>
    <property type="match status" value="1"/>
</dbReference>
<dbReference type="SMART" id="SM00448">
    <property type="entry name" value="REC"/>
    <property type="match status" value="1"/>
</dbReference>
<dbReference type="InterPro" id="IPR051552">
    <property type="entry name" value="HptR"/>
</dbReference>
<feature type="modified residue" description="4-aspartylphosphate" evidence="8">
    <location>
        <position position="55"/>
    </location>
</feature>
<dbReference type="OrthoDB" id="342399at2"/>
<dbReference type="Pfam" id="PF12833">
    <property type="entry name" value="HTH_18"/>
    <property type="match status" value="1"/>
</dbReference>
<dbReference type="AlphaFoldDB" id="A0A3T1DBU2"/>
<evidence type="ECO:0000256" key="5">
    <source>
        <dbReference type="ARBA" id="ARBA00023015"/>
    </source>
</evidence>
<keyword evidence="3 8" id="KW-0597">Phosphoprotein</keyword>
<dbReference type="PROSITE" id="PS01124">
    <property type="entry name" value="HTH_ARAC_FAMILY_2"/>
    <property type="match status" value="1"/>
</dbReference>
<accession>A0A3T1DBU2</accession>